<evidence type="ECO:0000256" key="1">
    <source>
        <dbReference type="SAM" id="MobiDB-lite"/>
    </source>
</evidence>
<sequence>MARVLFSLTCISHFFASILPILYPLYKAATAHTTLFSSIQPAMTSAVNNAKSKAGPNETVGSLRKSATTTTTTTSHPPTHGIECSLTVKASGDYGSDAHPGVIVVHLACSTIVTACLEIA</sequence>
<feature type="region of interest" description="Disordered" evidence="1">
    <location>
        <begin position="50"/>
        <end position="78"/>
    </location>
</feature>
<dbReference type="Proteomes" id="UP000274429">
    <property type="component" value="Unassembled WGS sequence"/>
</dbReference>
<accession>A0A0R3XDM5</accession>
<evidence type="ECO:0000313" key="3">
    <source>
        <dbReference type="Proteomes" id="UP000274429"/>
    </source>
</evidence>
<dbReference type="AlphaFoldDB" id="A0A0R3XDM5"/>
<gene>
    <name evidence="2" type="ORF">TTAC_LOCUS11635</name>
</gene>
<evidence type="ECO:0000313" key="2">
    <source>
        <dbReference type="EMBL" id="VDM37594.1"/>
    </source>
</evidence>
<proteinExistence type="predicted"/>
<dbReference type="EMBL" id="UYWX01026205">
    <property type="protein sequence ID" value="VDM37594.1"/>
    <property type="molecule type" value="Genomic_DNA"/>
</dbReference>
<dbReference type="WBParaSite" id="TTAC_0001165201-mRNA-1">
    <property type="protein sequence ID" value="TTAC_0001165201-mRNA-1"/>
    <property type="gene ID" value="TTAC_0001165201"/>
</dbReference>
<organism evidence="4">
    <name type="scientific">Hydatigena taeniaeformis</name>
    <name type="common">Feline tapeworm</name>
    <name type="synonym">Taenia taeniaeformis</name>
    <dbReference type="NCBI Taxonomy" id="6205"/>
    <lineage>
        <taxon>Eukaryota</taxon>
        <taxon>Metazoa</taxon>
        <taxon>Spiralia</taxon>
        <taxon>Lophotrochozoa</taxon>
        <taxon>Platyhelminthes</taxon>
        <taxon>Cestoda</taxon>
        <taxon>Eucestoda</taxon>
        <taxon>Cyclophyllidea</taxon>
        <taxon>Taeniidae</taxon>
        <taxon>Hydatigera</taxon>
    </lineage>
</organism>
<protein>
    <submittedName>
        <fullName evidence="4">Secreted protein</fullName>
    </submittedName>
</protein>
<reference evidence="2 3" key="2">
    <citation type="submission" date="2018-11" db="EMBL/GenBank/DDBJ databases">
        <authorList>
            <consortium name="Pathogen Informatics"/>
        </authorList>
    </citation>
    <scope>NUCLEOTIDE SEQUENCE [LARGE SCALE GENOMIC DNA]</scope>
</reference>
<reference evidence="4" key="1">
    <citation type="submission" date="2017-02" db="UniProtKB">
        <authorList>
            <consortium name="WormBaseParasite"/>
        </authorList>
    </citation>
    <scope>IDENTIFICATION</scope>
</reference>
<name>A0A0R3XDM5_HYDTA</name>
<evidence type="ECO:0000313" key="4">
    <source>
        <dbReference type="WBParaSite" id="TTAC_0001165201-mRNA-1"/>
    </source>
</evidence>
<keyword evidence="3" id="KW-1185">Reference proteome</keyword>